<gene>
    <name evidence="1" type="ORF">CPELLU_LOCUS14821</name>
</gene>
<protein>
    <submittedName>
        <fullName evidence="1">14454_t:CDS:1</fullName>
    </submittedName>
</protein>
<reference evidence="1" key="1">
    <citation type="submission" date="2021-06" db="EMBL/GenBank/DDBJ databases">
        <authorList>
            <person name="Kallberg Y."/>
            <person name="Tangrot J."/>
            <person name="Rosling A."/>
        </authorList>
    </citation>
    <scope>NUCLEOTIDE SEQUENCE</scope>
    <source>
        <strain evidence="1">FL966</strain>
    </source>
</reference>
<feature type="non-terminal residue" evidence="1">
    <location>
        <position position="1"/>
    </location>
</feature>
<proteinExistence type="predicted"/>
<sequence>LSTLKANYVKADYSYGLLPNKTIDLNGIDSVYIEMTMPNIEFKELEFDNNTFETILPLKEDINLHNISNDESYYLSKGYVTDKNLEEAKLLFKKAANYWLSDAQLHYVFTLIEDIKD</sequence>
<keyword evidence="2" id="KW-1185">Reference proteome</keyword>
<dbReference type="AlphaFoldDB" id="A0A9N9IW47"/>
<dbReference type="OrthoDB" id="2467871at2759"/>
<accession>A0A9N9IW47</accession>
<comment type="caution">
    <text evidence="1">The sequence shown here is derived from an EMBL/GenBank/DDBJ whole genome shotgun (WGS) entry which is preliminary data.</text>
</comment>
<dbReference type="EMBL" id="CAJVQA010018255">
    <property type="protein sequence ID" value="CAG8752929.1"/>
    <property type="molecule type" value="Genomic_DNA"/>
</dbReference>
<organism evidence="1 2">
    <name type="scientific">Cetraspora pellucida</name>
    <dbReference type="NCBI Taxonomy" id="1433469"/>
    <lineage>
        <taxon>Eukaryota</taxon>
        <taxon>Fungi</taxon>
        <taxon>Fungi incertae sedis</taxon>
        <taxon>Mucoromycota</taxon>
        <taxon>Glomeromycotina</taxon>
        <taxon>Glomeromycetes</taxon>
        <taxon>Diversisporales</taxon>
        <taxon>Gigasporaceae</taxon>
        <taxon>Cetraspora</taxon>
    </lineage>
</organism>
<evidence type="ECO:0000313" key="1">
    <source>
        <dbReference type="EMBL" id="CAG8752929.1"/>
    </source>
</evidence>
<dbReference type="Proteomes" id="UP000789759">
    <property type="component" value="Unassembled WGS sequence"/>
</dbReference>
<name>A0A9N9IW47_9GLOM</name>
<evidence type="ECO:0000313" key="2">
    <source>
        <dbReference type="Proteomes" id="UP000789759"/>
    </source>
</evidence>